<dbReference type="KEGG" id="pbf:CFX0092_A0163"/>
<evidence type="ECO:0000256" key="3">
    <source>
        <dbReference type="ARBA" id="ARBA00023295"/>
    </source>
</evidence>
<dbReference type="SUPFAM" id="SSF48208">
    <property type="entry name" value="Six-hairpin glycosidases"/>
    <property type="match status" value="1"/>
</dbReference>
<keyword evidence="2" id="KW-0378">Hydrolase</keyword>
<feature type="domain" description="Mannosylglycerate hydrolase MGH1-like glycoside hydrolase" evidence="4">
    <location>
        <begin position="114"/>
        <end position="396"/>
    </location>
</feature>
<comment type="similarity">
    <text evidence="1">Belongs to the glycosyl hydrolase 63 family.</text>
</comment>
<keyword evidence="6" id="KW-1185">Reference proteome</keyword>
<gene>
    <name evidence="5" type="ORF">CFX0092_A0163</name>
</gene>
<dbReference type="GO" id="GO:0004573">
    <property type="term" value="F:Glc3Man9GlcNAc2 oligosaccharide glucosidase activity"/>
    <property type="evidence" value="ECO:0007669"/>
    <property type="project" value="InterPro"/>
</dbReference>
<dbReference type="Gene3D" id="1.50.10.10">
    <property type="match status" value="1"/>
</dbReference>
<dbReference type="InterPro" id="IPR004888">
    <property type="entry name" value="Glycoside_hydrolase_63"/>
</dbReference>
<dbReference type="InterPro" id="IPR012341">
    <property type="entry name" value="6hp_glycosidase-like_sf"/>
</dbReference>
<evidence type="ECO:0000259" key="4">
    <source>
        <dbReference type="Pfam" id="PF22422"/>
    </source>
</evidence>
<evidence type="ECO:0000256" key="1">
    <source>
        <dbReference type="ARBA" id="ARBA00010833"/>
    </source>
</evidence>
<dbReference type="AlphaFoldDB" id="A0A160SYC4"/>
<sequence length="501" mass="56532">MTRRFAFPVEPLVTNTAFRSRGRTSCRLPDFADVRPRLPEPVLPQHADWEQLYWVAWESVWRSLREPAADSLLVSAYPTPQSGGAIDMGTGAFIANLSGYVPGSFCLIESLDNFYANQHEDGFICRSLDTPTGADCHEPFEPNSTGPNLMAWAEWRHFRLTGDKERVAAVFQPLLAYHRWCRANRTWRSGLYWTTAYAGGLENQPRVPGGRYHHNHWAWIDASAQAALNCLLLERMATLLDQAETISDLVAERDTLIRRINDELWSEENHFYQDIGPDDGFSAVKSIAAYWMLMDPLLVPKERLSPFVQHLRDTWSFRVENALPSMAADSEAYNARTGNGWRGAIWPSLTYMVLRGLNVADQSLLAHNLAHNHVAMVSRVYEETGQFWRNYAPEESRPGEPAEIDQTGLTPAALIAMILENILGLSVDWPLRRVTWRRFLDTDQAYGVRNLPLGGDGSLDLIAGGELLKIRTDSPITLTVHDRQEIIQTAIPAGTFEISLK</sequence>
<dbReference type="GO" id="GO:0006487">
    <property type="term" value="P:protein N-linked glycosylation"/>
    <property type="evidence" value="ECO:0007669"/>
    <property type="project" value="TreeGrafter"/>
</dbReference>
<evidence type="ECO:0000313" key="5">
    <source>
        <dbReference type="EMBL" id="CUS02044.2"/>
    </source>
</evidence>
<organism evidence="5 6">
    <name type="scientific">Candidatus Promineifilum breve</name>
    <dbReference type="NCBI Taxonomy" id="1806508"/>
    <lineage>
        <taxon>Bacteria</taxon>
        <taxon>Bacillati</taxon>
        <taxon>Chloroflexota</taxon>
        <taxon>Ardenticatenia</taxon>
        <taxon>Candidatus Promineifilales</taxon>
        <taxon>Candidatus Promineifilaceae</taxon>
        <taxon>Candidatus Promineifilum</taxon>
    </lineage>
</organism>
<evidence type="ECO:0000313" key="6">
    <source>
        <dbReference type="Proteomes" id="UP000215027"/>
    </source>
</evidence>
<reference evidence="5" key="1">
    <citation type="submission" date="2016-01" db="EMBL/GenBank/DDBJ databases">
        <authorList>
            <person name="Mcilroy J.S."/>
            <person name="Karst M S."/>
            <person name="Albertsen M."/>
        </authorList>
    </citation>
    <scope>NUCLEOTIDE SEQUENCE</scope>
    <source>
        <strain evidence="5">Cfx-K</strain>
    </source>
</reference>
<dbReference type="PANTHER" id="PTHR10412">
    <property type="entry name" value="MANNOSYL-OLIGOSACCHARIDE GLUCOSIDASE"/>
    <property type="match status" value="1"/>
</dbReference>
<accession>A0A160SYC4</accession>
<dbReference type="Proteomes" id="UP000215027">
    <property type="component" value="Chromosome I"/>
</dbReference>
<dbReference type="InterPro" id="IPR008928">
    <property type="entry name" value="6-hairpin_glycosidase_sf"/>
</dbReference>
<dbReference type="PANTHER" id="PTHR10412:SF11">
    <property type="entry name" value="MANNOSYL-OLIGOSACCHARIDE GLUCOSIDASE"/>
    <property type="match status" value="1"/>
</dbReference>
<name>A0A160SYC4_9CHLR</name>
<proteinExistence type="inferred from homology"/>
<dbReference type="GO" id="GO:0009311">
    <property type="term" value="P:oligosaccharide metabolic process"/>
    <property type="evidence" value="ECO:0007669"/>
    <property type="project" value="InterPro"/>
</dbReference>
<evidence type="ECO:0000256" key="2">
    <source>
        <dbReference type="ARBA" id="ARBA00022801"/>
    </source>
</evidence>
<dbReference type="InterPro" id="IPR054491">
    <property type="entry name" value="MGH1-like_GH"/>
</dbReference>
<dbReference type="EMBL" id="LN890655">
    <property type="protein sequence ID" value="CUS02044.2"/>
    <property type="molecule type" value="Genomic_DNA"/>
</dbReference>
<dbReference type="Pfam" id="PF22422">
    <property type="entry name" value="MGH1-like_GH"/>
    <property type="match status" value="1"/>
</dbReference>
<keyword evidence="3 5" id="KW-0326">Glycosidase</keyword>
<protein>
    <submittedName>
        <fullName evidence="5">Glycosidase like</fullName>
    </submittedName>
</protein>